<proteinExistence type="inferred from homology"/>
<keyword evidence="10 11" id="KW-0456">Lyase</keyword>
<comment type="caution">
    <text evidence="11">The sequence shown here is derived from an EMBL/GenBank/DDBJ whole genome shotgun (WGS) entry which is preliminary data.</text>
</comment>
<evidence type="ECO:0000256" key="7">
    <source>
        <dbReference type="ARBA" id="ARBA00012927"/>
    </source>
</evidence>
<dbReference type="UniPathway" id="UPA00246"/>
<accession>A0A5C5XEA1</accession>
<dbReference type="RefSeq" id="WP_146502815.1">
    <property type="nucleotide sequence ID" value="NZ_SJPG01000001.1"/>
</dbReference>
<reference evidence="11 12" key="1">
    <citation type="submission" date="2019-02" db="EMBL/GenBank/DDBJ databases">
        <title>Deep-cultivation of Planctomycetes and their phenomic and genomic characterization uncovers novel biology.</title>
        <authorList>
            <person name="Wiegand S."/>
            <person name="Jogler M."/>
            <person name="Boedeker C."/>
            <person name="Pinto D."/>
            <person name="Vollmers J."/>
            <person name="Rivas-Marin E."/>
            <person name="Kohn T."/>
            <person name="Peeters S.H."/>
            <person name="Heuer A."/>
            <person name="Rast P."/>
            <person name="Oberbeckmann S."/>
            <person name="Bunk B."/>
            <person name="Jeske O."/>
            <person name="Meyerdierks A."/>
            <person name="Storesund J.E."/>
            <person name="Kallscheuer N."/>
            <person name="Luecker S."/>
            <person name="Lage O.M."/>
            <person name="Pohl T."/>
            <person name="Merkel B.J."/>
            <person name="Hornburger P."/>
            <person name="Mueller R.-W."/>
            <person name="Bruemmer F."/>
            <person name="Labrenz M."/>
            <person name="Spormann A.M."/>
            <person name="Op Den Camp H."/>
            <person name="Overmann J."/>
            <person name="Amann R."/>
            <person name="Jetten M.S.M."/>
            <person name="Mascher T."/>
            <person name="Medema M.H."/>
            <person name="Devos D.P."/>
            <person name="Kaster A.-K."/>
            <person name="Ovreas L."/>
            <person name="Rohde M."/>
            <person name="Galperin M.Y."/>
            <person name="Jogler C."/>
        </authorList>
    </citation>
    <scope>NUCLEOTIDE SEQUENCE [LARGE SCALE GENOMIC DNA]</scope>
    <source>
        <strain evidence="11 12">Pan54</strain>
    </source>
</reference>
<keyword evidence="8" id="KW-0408">Iron</keyword>
<dbReference type="GO" id="GO:0042840">
    <property type="term" value="P:D-glucuronate catabolic process"/>
    <property type="evidence" value="ECO:0007669"/>
    <property type="project" value="TreeGrafter"/>
</dbReference>
<evidence type="ECO:0000256" key="6">
    <source>
        <dbReference type="ARBA" id="ARBA00007389"/>
    </source>
</evidence>
<comment type="catalytic activity">
    <reaction evidence="1">
        <text>D-mannonate = 2-dehydro-3-deoxy-D-gluconate + H2O</text>
        <dbReference type="Rhea" id="RHEA:20097"/>
        <dbReference type="ChEBI" id="CHEBI:15377"/>
        <dbReference type="ChEBI" id="CHEBI:17767"/>
        <dbReference type="ChEBI" id="CHEBI:57990"/>
        <dbReference type="EC" id="4.2.1.8"/>
    </reaction>
</comment>
<dbReference type="InterPro" id="IPR036237">
    <property type="entry name" value="Xyl_isomerase-like_sf"/>
</dbReference>
<evidence type="ECO:0000256" key="4">
    <source>
        <dbReference type="ARBA" id="ARBA00002713"/>
    </source>
</evidence>
<evidence type="ECO:0000256" key="3">
    <source>
        <dbReference type="ARBA" id="ARBA00001954"/>
    </source>
</evidence>
<dbReference type="Gene3D" id="3.20.20.150">
    <property type="entry name" value="Divalent-metal-dependent TIM barrel enzymes"/>
    <property type="match status" value="1"/>
</dbReference>
<name>A0A5C5XEA1_9PLAN</name>
<dbReference type="Pfam" id="PF03786">
    <property type="entry name" value="UxuA"/>
    <property type="match status" value="1"/>
</dbReference>
<evidence type="ECO:0000313" key="11">
    <source>
        <dbReference type="EMBL" id="TWT60731.1"/>
    </source>
</evidence>
<dbReference type="PANTHER" id="PTHR30387">
    <property type="entry name" value="MANNONATE DEHYDRATASE"/>
    <property type="match status" value="1"/>
</dbReference>
<organism evidence="11 12">
    <name type="scientific">Rubinisphaera italica</name>
    <dbReference type="NCBI Taxonomy" id="2527969"/>
    <lineage>
        <taxon>Bacteria</taxon>
        <taxon>Pseudomonadati</taxon>
        <taxon>Planctomycetota</taxon>
        <taxon>Planctomycetia</taxon>
        <taxon>Planctomycetales</taxon>
        <taxon>Planctomycetaceae</taxon>
        <taxon>Rubinisphaera</taxon>
    </lineage>
</organism>
<comment type="function">
    <text evidence="4">Catalyzes the dehydration of D-mannonate.</text>
</comment>
<comment type="pathway">
    <text evidence="5">Carbohydrate metabolism; pentose and glucuronate interconversion.</text>
</comment>
<comment type="cofactor">
    <cofactor evidence="3">
        <name>Fe(2+)</name>
        <dbReference type="ChEBI" id="CHEBI:29033"/>
    </cofactor>
</comment>
<comment type="cofactor">
    <cofactor evidence="2">
        <name>Mn(2+)</name>
        <dbReference type="ChEBI" id="CHEBI:29035"/>
    </cofactor>
</comment>
<evidence type="ECO:0000256" key="5">
    <source>
        <dbReference type="ARBA" id="ARBA00004892"/>
    </source>
</evidence>
<evidence type="ECO:0000256" key="10">
    <source>
        <dbReference type="ARBA" id="ARBA00023239"/>
    </source>
</evidence>
<protein>
    <recommendedName>
        <fullName evidence="7">mannonate dehydratase</fullName>
        <ecNumber evidence="7">4.2.1.8</ecNumber>
    </recommendedName>
</protein>
<dbReference type="GO" id="GO:0030145">
    <property type="term" value="F:manganese ion binding"/>
    <property type="evidence" value="ECO:0007669"/>
    <property type="project" value="TreeGrafter"/>
</dbReference>
<keyword evidence="9" id="KW-0464">Manganese</keyword>
<dbReference type="Proteomes" id="UP000316095">
    <property type="component" value="Unassembled WGS sequence"/>
</dbReference>
<evidence type="ECO:0000313" key="12">
    <source>
        <dbReference type="Proteomes" id="UP000316095"/>
    </source>
</evidence>
<dbReference type="EMBL" id="SJPG01000001">
    <property type="protein sequence ID" value="TWT60731.1"/>
    <property type="molecule type" value="Genomic_DNA"/>
</dbReference>
<dbReference type="OrthoDB" id="9780250at2"/>
<dbReference type="SUPFAM" id="SSF51658">
    <property type="entry name" value="Xylose isomerase-like"/>
    <property type="match status" value="1"/>
</dbReference>
<dbReference type="EC" id="4.2.1.8" evidence="7"/>
<dbReference type="PANTHER" id="PTHR30387:SF2">
    <property type="entry name" value="MANNONATE DEHYDRATASE"/>
    <property type="match status" value="1"/>
</dbReference>
<dbReference type="AlphaFoldDB" id="A0A5C5XEA1"/>
<evidence type="ECO:0000256" key="1">
    <source>
        <dbReference type="ARBA" id="ARBA00001794"/>
    </source>
</evidence>
<dbReference type="InterPro" id="IPR004628">
    <property type="entry name" value="Man_deHydtase"/>
</dbReference>
<keyword evidence="12" id="KW-1185">Reference proteome</keyword>
<evidence type="ECO:0000256" key="9">
    <source>
        <dbReference type="ARBA" id="ARBA00023211"/>
    </source>
</evidence>
<sequence length="366" mass="41142">MKRRSLLHSAMSITGVLGAAQYLEPLGQAARGRLQTTLQMQIGSQRGPISPEMLQFFQRYGVKHICGCPPYSKARGYWTVSELEQTRDLCLEYGISLDMVALPFLTSSHIDHEKRGAIMLGESGDRDRDIEYIQRMIACCAKVGIPAIKYNLSLLGVLRTKPTQGRGRSTYQSWKYSEAVPPTPYTRAGLVDEELAWERIEYFLKQIIPVCNEFHIRAACHPHDPGVPPEGYQGVCRVLGTVSGLKRLLSIQSSPLHGLNFCVGTVAEMLQDPAREILPIVQHFAQQKKIFNVHLRNIRGHRDDFQEVYVDEGDLDLFQILSVLKDAGYPYLVMPDHVPRHASDPDSLQAFAHSFGYIQGLLHSLD</sequence>
<gene>
    <name evidence="11" type="primary">uxuA</name>
    <name evidence="11" type="ORF">Pan54_14580</name>
</gene>
<comment type="similarity">
    <text evidence="6">Belongs to the mannonate dehydratase family.</text>
</comment>
<dbReference type="GO" id="GO:0008927">
    <property type="term" value="F:mannonate dehydratase activity"/>
    <property type="evidence" value="ECO:0007669"/>
    <property type="project" value="UniProtKB-EC"/>
</dbReference>
<evidence type="ECO:0000256" key="8">
    <source>
        <dbReference type="ARBA" id="ARBA00023004"/>
    </source>
</evidence>
<dbReference type="GO" id="GO:0008198">
    <property type="term" value="F:ferrous iron binding"/>
    <property type="evidence" value="ECO:0007669"/>
    <property type="project" value="TreeGrafter"/>
</dbReference>
<evidence type="ECO:0000256" key="2">
    <source>
        <dbReference type="ARBA" id="ARBA00001936"/>
    </source>
</evidence>